<evidence type="ECO:0000313" key="1">
    <source>
        <dbReference type="EMBL" id="KAH7845998.1"/>
    </source>
</evidence>
<name>A0ACB7XZ10_9ERIC</name>
<protein>
    <submittedName>
        <fullName evidence="1">Uncharacterized protein</fullName>
    </submittedName>
</protein>
<dbReference type="EMBL" id="CM037155">
    <property type="protein sequence ID" value="KAH7845998.1"/>
    <property type="molecule type" value="Genomic_DNA"/>
</dbReference>
<organism evidence="1 2">
    <name type="scientific">Vaccinium darrowii</name>
    <dbReference type="NCBI Taxonomy" id="229202"/>
    <lineage>
        <taxon>Eukaryota</taxon>
        <taxon>Viridiplantae</taxon>
        <taxon>Streptophyta</taxon>
        <taxon>Embryophyta</taxon>
        <taxon>Tracheophyta</taxon>
        <taxon>Spermatophyta</taxon>
        <taxon>Magnoliopsida</taxon>
        <taxon>eudicotyledons</taxon>
        <taxon>Gunneridae</taxon>
        <taxon>Pentapetalae</taxon>
        <taxon>asterids</taxon>
        <taxon>Ericales</taxon>
        <taxon>Ericaceae</taxon>
        <taxon>Vaccinioideae</taxon>
        <taxon>Vaccinieae</taxon>
        <taxon>Vaccinium</taxon>
    </lineage>
</organism>
<sequence length="330" mass="37562">MYVDCPNEEDENDDEDHVGTGTSGLDVLTDVGVDLEVGIGLGGGNGDGDRDIEVGDEVGGEQGVDVEVSMDKDSKSDSEWDPYDNRSSSNASLSGVEESSDDEQEESIPIIGLGLNFGVDQIMDAGFDGDYNNLVEQEEDENGNQVYPEFKDSYLKNPQLIEGMKFPNVTVFRKLLREYHIKEGYTFKFIKNESSRVTVKCAENCGFRLHASPIIQNPGSRAIMKVERPLVADEPLFQRMFGLTQVFVDYYPNVEHRYCIRHLYANFNEIYKGKEWKDLMWGVASAFITQEFDHKINETKEIDEESYDWLMREDPITWARCMIKYKVQVQ</sequence>
<proteinExistence type="predicted"/>
<reference evidence="1 2" key="1">
    <citation type="journal article" date="2021" name="Hortic Res">
        <title>High-quality reference genome and annotation aids understanding of berry development for evergreen blueberry (Vaccinium darrowii).</title>
        <authorList>
            <person name="Yu J."/>
            <person name="Hulse-Kemp A.M."/>
            <person name="Babiker E."/>
            <person name="Staton M."/>
        </authorList>
    </citation>
    <scope>NUCLEOTIDE SEQUENCE [LARGE SCALE GENOMIC DNA]</scope>
    <source>
        <strain evidence="2">cv. NJ 8807/NJ 8810</strain>
        <tissue evidence="1">Young leaf</tissue>
    </source>
</reference>
<accession>A0ACB7XZ10</accession>
<gene>
    <name evidence="1" type="ORF">Vadar_008459</name>
</gene>
<comment type="caution">
    <text evidence="1">The sequence shown here is derived from an EMBL/GenBank/DDBJ whole genome shotgun (WGS) entry which is preliminary data.</text>
</comment>
<evidence type="ECO:0000313" key="2">
    <source>
        <dbReference type="Proteomes" id="UP000828048"/>
    </source>
</evidence>
<keyword evidence="2" id="KW-1185">Reference proteome</keyword>
<dbReference type="Proteomes" id="UP000828048">
    <property type="component" value="Chromosome 5"/>
</dbReference>